<reference evidence="1 2" key="1">
    <citation type="submission" date="2022-03" db="EMBL/GenBank/DDBJ databases">
        <title>Sinomonas sp. isolated from a soil.</title>
        <authorList>
            <person name="Han J."/>
            <person name="Kim D.-U."/>
        </authorList>
    </citation>
    <scope>NUCLEOTIDE SEQUENCE [LARGE SCALE GENOMIC DNA]</scope>
    <source>
        <strain evidence="1 2">5-5</strain>
    </source>
</reference>
<dbReference type="RefSeq" id="WP_241053222.1">
    <property type="nucleotide sequence ID" value="NZ_JAKZBV010000001.1"/>
</dbReference>
<organism evidence="1 2">
    <name type="scientific">Sinomonas terrae</name>
    <dbReference type="NCBI Taxonomy" id="2908838"/>
    <lineage>
        <taxon>Bacteria</taxon>
        <taxon>Bacillati</taxon>
        <taxon>Actinomycetota</taxon>
        <taxon>Actinomycetes</taxon>
        <taxon>Micrococcales</taxon>
        <taxon>Micrococcaceae</taxon>
        <taxon>Sinomonas</taxon>
    </lineage>
</organism>
<gene>
    <name evidence="1" type="ORF">L0M17_07210</name>
</gene>
<dbReference type="Pfam" id="PF09438">
    <property type="entry name" value="DUF2017"/>
    <property type="match status" value="1"/>
</dbReference>
<dbReference type="InterPro" id="IPR018561">
    <property type="entry name" value="AosR"/>
</dbReference>
<name>A0ABS9TZF0_9MICC</name>
<comment type="caution">
    <text evidence="1">The sequence shown here is derived from an EMBL/GenBank/DDBJ whole genome shotgun (WGS) entry which is preliminary data.</text>
</comment>
<evidence type="ECO:0000313" key="2">
    <source>
        <dbReference type="Proteomes" id="UP001202922"/>
    </source>
</evidence>
<dbReference type="Proteomes" id="UP001202922">
    <property type="component" value="Unassembled WGS sequence"/>
</dbReference>
<protein>
    <submittedName>
        <fullName evidence="1">DUF2017 domain-containing protein</fullName>
    </submittedName>
</protein>
<evidence type="ECO:0000313" key="1">
    <source>
        <dbReference type="EMBL" id="MCH6469775.1"/>
    </source>
</evidence>
<keyword evidence="2" id="KW-1185">Reference proteome</keyword>
<proteinExistence type="predicted"/>
<accession>A0ABS9TZF0</accession>
<dbReference type="EMBL" id="JAKZBV010000001">
    <property type="protein sequence ID" value="MCH6469775.1"/>
    <property type="molecule type" value="Genomic_DNA"/>
</dbReference>
<sequence length="205" mass="22387">MAEPFTYGRKGISARFEDAERELLRGLFRDVVALLEPEAQPDEDPLAALVGISPTASEPEDPAVKRLLPNVSKDDAEASLEFRRFTERSLRETKAGALRAAALGLEARDVVLDGTAAAHWATALTDVRLVLAERLGIRTEEDAERVHSVADWSDVGDDDVDAYLALVYNFVTWLQTTLIDAMMTAHQAEAGRTRRRGETPGAGKG</sequence>